<proteinExistence type="predicted"/>
<sequence length="101" mass="11131">MLEMVLLQDGVTPAIDESFSGRSMTSFRKGLGSHLIGAPTAAGRMRGARPRPNAIGLEARAGEFVARPHVEGERRDDGSDTRLPMEWDAEQFLKRPVVRLE</sequence>
<dbReference type="EMBL" id="MLCA01000014">
    <property type="protein sequence ID" value="MEE7493367.1"/>
    <property type="molecule type" value="Genomic_DNA"/>
</dbReference>
<name>A0ABU7TVM3_9HYPH</name>
<reference evidence="1 2" key="1">
    <citation type="journal article" date="2012" name="Genet. Mol. Biol.">
        <title>Analysis of 16S rRNA and mxaF genes revealing insights into Methylobacterium niche-specific plant association.</title>
        <authorList>
            <person name="Dourado M.N."/>
            <person name="Andreote F.D."/>
            <person name="Dini-Andreote F."/>
            <person name="Conti R."/>
            <person name="Araujo J.M."/>
            <person name="Araujo W.L."/>
        </authorList>
    </citation>
    <scope>NUCLEOTIDE SEQUENCE [LARGE SCALE GENOMIC DNA]</scope>
    <source>
        <strain evidence="1 2">TC3-10</strain>
    </source>
</reference>
<comment type="caution">
    <text evidence="1">The sequence shown here is derived from an EMBL/GenBank/DDBJ whole genome shotgun (WGS) entry which is preliminary data.</text>
</comment>
<dbReference type="Proteomes" id="UP001355206">
    <property type="component" value="Unassembled WGS sequence"/>
</dbReference>
<organism evidence="1 2">
    <name type="scientific">Methylobacterium oryzae</name>
    <dbReference type="NCBI Taxonomy" id="334852"/>
    <lineage>
        <taxon>Bacteria</taxon>
        <taxon>Pseudomonadati</taxon>
        <taxon>Pseudomonadota</taxon>
        <taxon>Alphaproteobacteria</taxon>
        <taxon>Hyphomicrobiales</taxon>
        <taxon>Methylobacteriaceae</taxon>
        <taxon>Methylobacterium</taxon>
    </lineage>
</organism>
<accession>A0ABU7TVM3</accession>
<evidence type="ECO:0000313" key="2">
    <source>
        <dbReference type="Proteomes" id="UP001355206"/>
    </source>
</evidence>
<keyword evidence="2" id="KW-1185">Reference proteome</keyword>
<evidence type="ECO:0000313" key="1">
    <source>
        <dbReference type="EMBL" id="MEE7493367.1"/>
    </source>
</evidence>
<gene>
    <name evidence="1" type="ORF">MOTC310_24080</name>
</gene>
<protein>
    <submittedName>
        <fullName evidence="1">Uncharacterized protein</fullName>
    </submittedName>
</protein>